<sequence>MRKIVFFGGKGGVGKTTCASAYAIGRAEEGKKVLLISTDPAHSTRDIFSCKEGRGECIRVEEGLDLLEIDAHYESHKYLEGVMDNCKKIVSPVILDEIKKQIRAASISPGTHEAALFERMGEIILNSPEYDYLIFDTAPTGHTLRLIKLPELLEGWTETLIRKRRKILRLKEMKTLQRNLVESDKVLKILSERKRKFGALGKILRDREVCIFNFVLNPEIMALKETQRALTELEEAGIKTENLIVNKCLPSELDKTFWEKKLMEQEKVISTLETENSHIRSSKFYIRPSLSPRECAQNISQELKVSID</sequence>
<proteinExistence type="inferred from homology"/>
<dbReference type="InterPro" id="IPR025723">
    <property type="entry name" value="ArsA/GET3_ATPase-like"/>
</dbReference>
<gene>
    <name evidence="3" type="primary">arsA2</name>
    <name evidence="3" type="ORF">PM10SUCC1_07560</name>
</gene>
<dbReference type="AlphaFoldDB" id="A0A9W6GK06"/>
<evidence type="ECO:0000259" key="2">
    <source>
        <dbReference type="Pfam" id="PF02374"/>
    </source>
</evidence>
<dbReference type="GO" id="GO:0005524">
    <property type="term" value="F:ATP binding"/>
    <property type="evidence" value="ECO:0007669"/>
    <property type="project" value="InterPro"/>
</dbReference>
<evidence type="ECO:0000256" key="1">
    <source>
        <dbReference type="ARBA" id="ARBA00011040"/>
    </source>
</evidence>
<dbReference type="NCBIfam" id="TIGR00345">
    <property type="entry name" value="GET3_arsA_TRC40"/>
    <property type="match status" value="1"/>
</dbReference>
<keyword evidence="4" id="KW-1185">Reference proteome</keyword>
<name>A0A9W6GK06_9FUSO</name>
<dbReference type="SUPFAM" id="SSF52540">
    <property type="entry name" value="P-loop containing nucleoside triphosphate hydrolases"/>
    <property type="match status" value="1"/>
</dbReference>
<dbReference type="PANTHER" id="PTHR10803">
    <property type="entry name" value="ARSENICAL PUMP-DRIVING ATPASE ARSENITE-TRANSLOCATING ATPASE"/>
    <property type="match status" value="1"/>
</dbReference>
<comment type="caution">
    <text evidence="3">The sequence shown here is derived from an EMBL/GenBank/DDBJ whole genome shotgun (WGS) entry which is preliminary data.</text>
</comment>
<dbReference type="GO" id="GO:0016887">
    <property type="term" value="F:ATP hydrolysis activity"/>
    <property type="evidence" value="ECO:0007669"/>
    <property type="project" value="InterPro"/>
</dbReference>
<dbReference type="InterPro" id="IPR027417">
    <property type="entry name" value="P-loop_NTPase"/>
</dbReference>
<dbReference type="Proteomes" id="UP001144471">
    <property type="component" value="Unassembled WGS sequence"/>
</dbReference>
<dbReference type="Pfam" id="PF02374">
    <property type="entry name" value="ArsA_ATPase"/>
    <property type="match status" value="1"/>
</dbReference>
<dbReference type="RefSeq" id="WP_281833575.1">
    <property type="nucleotide sequence ID" value="NZ_BSDY01000003.1"/>
</dbReference>
<evidence type="ECO:0000313" key="3">
    <source>
        <dbReference type="EMBL" id="GLI55241.1"/>
    </source>
</evidence>
<accession>A0A9W6GK06</accession>
<dbReference type="InterPro" id="IPR016300">
    <property type="entry name" value="ATPase_ArsA/GET3"/>
</dbReference>
<evidence type="ECO:0000313" key="4">
    <source>
        <dbReference type="Proteomes" id="UP001144471"/>
    </source>
</evidence>
<comment type="similarity">
    <text evidence="1">Belongs to the arsA ATPase family.</text>
</comment>
<protein>
    <submittedName>
        <fullName evidence="3">Arsenical pump-driving ATPase 2</fullName>
    </submittedName>
</protein>
<dbReference type="Gene3D" id="3.40.50.300">
    <property type="entry name" value="P-loop containing nucleotide triphosphate hydrolases"/>
    <property type="match status" value="1"/>
</dbReference>
<dbReference type="PANTHER" id="PTHR10803:SF3">
    <property type="entry name" value="ATPASE GET3"/>
    <property type="match status" value="1"/>
</dbReference>
<feature type="domain" description="ArsA/GET3 Anion-transporting ATPase-like" evidence="2">
    <location>
        <begin position="3"/>
        <end position="276"/>
    </location>
</feature>
<dbReference type="CDD" id="cd02035">
    <property type="entry name" value="ArsA"/>
    <property type="match status" value="1"/>
</dbReference>
<dbReference type="EMBL" id="BSDY01000003">
    <property type="protein sequence ID" value="GLI55241.1"/>
    <property type="molecule type" value="Genomic_DNA"/>
</dbReference>
<organism evidence="3 4">
    <name type="scientific">Propionigenium maris DSM 9537</name>
    <dbReference type="NCBI Taxonomy" id="1123000"/>
    <lineage>
        <taxon>Bacteria</taxon>
        <taxon>Fusobacteriati</taxon>
        <taxon>Fusobacteriota</taxon>
        <taxon>Fusobacteriia</taxon>
        <taxon>Fusobacteriales</taxon>
        <taxon>Fusobacteriaceae</taxon>
        <taxon>Propionigenium</taxon>
    </lineage>
</organism>
<reference evidence="3" key="1">
    <citation type="submission" date="2022-12" db="EMBL/GenBank/DDBJ databases">
        <title>Reference genome sequencing for broad-spectrum identification of bacterial and archaeal isolates by mass spectrometry.</title>
        <authorList>
            <person name="Sekiguchi Y."/>
            <person name="Tourlousse D.M."/>
        </authorList>
    </citation>
    <scope>NUCLEOTIDE SEQUENCE</scope>
    <source>
        <strain evidence="3">10succ1</strain>
    </source>
</reference>